<dbReference type="Gene3D" id="2.30.40.10">
    <property type="entry name" value="Urease, subunit C, domain 1"/>
    <property type="match status" value="1"/>
</dbReference>
<dbReference type="SUPFAM" id="SSF51556">
    <property type="entry name" value="Metallo-dependent hydrolases"/>
    <property type="match status" value="1"/>
</dbReference>
<sequence>MPDTLLVKNADMLVTMDEDRREIAGGGLYAENGFIRQVGESGTLPETADRVIDATGQIVLPGFVNTHHHLNQTLTRNLPAAQNNNLFPWLQAHYRIWARTGPEASRTSTLVGLAELALSGCTTVFDHTYLFQSGNKVDYQIEAARELGVRFHASRGSMSLGESKGGLPPDDCVEDEDGILKDSVRVIDRYHDASPGAMTRVVVAPCSPFSVSEDLLRESARLARDKGVMLHTHLCETLDEERYTLERFGKRPVEWMEGLDWTGPDVWFAHAIHVDDDEIRLFADTGCGAAHCPCSNMRLASGIAPVKKYMAGGVKVGLGVDGSASNDGSNMLAEVRQAMLLARLQLGLQPPEGPRKHALLPASHPLRAGEWMTAREALELATLGGASVLGRDDVGSLEVGKCADFFTLDLNTIQFAGALHDPVAAVVFCAPQTVKTTVIQGRVVVEDGRIATMDMEPVVRDHNRYSLELALRT</sequence>
<dbReference type="Gene3D" id="3.20.20.140">
    <property type="entry name" value="Metal-dependent hydrolases"/>
    <property type="match status" value="1"/>
</dbReference>
<dbReference type="GO" id="GO:0019239">
    <property type="term" value="F:deaminase activity"/>
    <property type="evidence" value="ECO:0007669"/>
    <property type="project" value="UniProtKB-ARBA"/>
</dbReference>
<proteinExistence type="inferred from homology"/>
<comment type="caution">
    <text evidence="6">The sequence shown here is derived from an EMBL/GenBank/DDBJ whole genome shotgun (WGS) entry which is preliminary data.</text>
</comment>
<name>A0A939EE37_9HYPH</name>
<dbReference type="EMBL" id="JAEKJZ010000001">
    <property type="protein sequence ID" value="MBN9670135.1"/>
    <property type="molecule type" value="Genomic_DNA"/>
</dbReference>
<dbReference type="GO" id="GO:0046872">
    <property type="term" value="F:metal ion binding"/>
    <property type="evidence" value="ECO:0007669"/>
    <property type="project" value="UniProtKB-KW"/>
</dbReference>
<dbReference type="GO" id="GO:0102127">
    <property type="term" value="F:8-oxoguanine deaminase activity"/>
    <property type="evidence" value="ECO:0007669"/>
    <property type="project" value="UniProtKB-EC"/>
</dbReference>
<protein>
    <submittedName>
        <fullName evidence="6">8-oxoguanine deaminase</fullName>
        <ecNumber evidence="6">3.5.4.32</ecNumber>
    </submittedName>
</protein>
<dbReference type="CDD" id="cd01298">
    <property type="entry name" value="ATZ_TRZ_like"/>
    <property type="match status" value="1"/>
</dbReference>
<dbReference type="InterPro" id="IPR032466">
    <property type="entry name" value="Metal_Hydrolase"/>
</dbReference>
<accession>A0A939EE37</accession>
<evidence type="ECO:0000256" key="2">
    <source>
        <dbReference type="ARBA" id="ARBA00022723"/>
    </source>
</evidence>
<dbReference type="Proteomes" id="UP000664096">
    <property type="component" value="Unassembled WGS sequence"/>
</dbReference>
<gene>
    <name evidence="6" type="ORF">JF539_07275</name>
</gene>
<dbReference type="InterPro" id="IPR050287">
    <property type="entry name" value="MTA/SAH_deaminase"/>
</dbReference>
<evidence type="ECO:0000259" key="5">
    <source>
        <dbReference type="Pfam" id="PF01979"/>
    </source>
</evidence>
<dbReference type="NCBIfam" id="NF006055">
    <property type="entry name" value="PRK08203.1"/>
    <property type="match status" value="1"/>
</dbReference>
<organism evidence="6 7">
    <name type="scientific">Roseibium aggregatum</name>
    <dbReference type="NCBI Taxonomy" id="187304"/>
    <lineage>
        <taxon>Bacteria</taxon>
        <taxon>Pseudomonadati</taxon>
        <taxon>Pseudomonadota</taxon>
        <taxon>Alphaproteobacteria</taxon>
        <taxon>Hyphomicrobiales</taxon>
        <taxon>Stappiaceae</taxon>
        <taxon>Roseibium</taxon>
    </lineage>
</organism>
<dbReference type="EC" id="3.5.4.32" evidence="6"/>
<evidence type="ECO:0000256" key="1">
    <source>
        <dbReference type="ARBA" id="ARBA00006745"/>
    </source>
</evidence>
<feature type="domain" description="Amidohydrolase-related" evidence="5">
    <location>
        <begin position="58"/>
        <end position="444"/>
    </location>
</feature>
<dbReference type="InterPro" id="IPR011059">
    <property type="entry name" value="Metal-dep_hydrolase_composite"/>
</dbReference>
<evidence type="ECO:0000313" key="6">
    <source>
        <dbReference type="EMBL" id="MBN9670135.1"/>
    </source>
</evidence>
<evidence type="ECO:0000256" key="3">
    <source>
        <dbReference type="ARBA" id="ARBA00022801"/>
    </source>
</evidence>
<dbReference type="AlphaFoldDB" id="A0A939EE37"/>
<dbReference type="PANTHER" id="PTHR43794:SF11">
    <property type="entry name" value="AMIDOHYDROLASE-RELATED DOMAIN-CONTAINING PROTEIN"/>
    <property type="match status" value="1"/>
</dbReference>
<comment type="similarity">
    <text evidence="1">Belongs to the metallo-dependent hydrolases superfamily. ATZ/TRZ family.</text>
</comment>
<keyword evidence="4" id="KW-0862">Zinc</keyword>
<dbReference type="InterPro" id="IPR006680">
    <property type="entry name" value="Amidohydro-rel"/>
</dbReference>
<keyword evidence="3 6" id="KW-0378">Hydrolase</keyword>
<dbReference type="Pfam" id="PF01979">
    <property type="entry name" value="Amidohydro_1"/>
    <property type="match status" value="1"/>
</dbReference>
<reference evidence="6" key="1">
    <citation type="submission" date="2020-12" db="EMBL/GenBank/DDBJ databases">
        <title>Oil enriched cultivation method for isolating marine PHA-producing bacteria.</title>
        <authorList>
            <person name="Zheng W."/>
            <person name="Yu S."/>
            <person name="Huang Y."/>
        </authorList>
    </citation>
    <scope>NUCLEOTIDE SEQUENCE</scope>
    <source>
        <strain evidence="6">SY-2-12</strain>
    </source>
</reference>
<dbReference type="PANTHER" id="PTHR43794">
    <property type="entry name" value="AMINOHYDROLASE SSNA-RELATED"/>
    <property type="match status" value="1"/>
</dbReference>
<evidence type="ECO:0000256" key="4">
    <source>
        <dbReference type="ARBA" id="ARBA00022833"/>
    </source>
</evidence>
<dbReference type="SUPFAM" id="SSF51338">
    <property type="entry name" value="Composite domain of metallo-dependent hydrolases"/>
    <property type="match status" value="2"/>
</dbReference>
<keyword evidence="2" id="KW-0479">Metal-binding</keyword>
<dbReference type="FunFam" id="3.20.20.140:FF:000014">
    <property type="entry name" value="5-methylthioadenosine/S-adenosylhomocysteine deaminase"/>
    <property type="match status" value="1"/>
</dbReference>
<evidence type="ECO:0000313" key="7">
    <source>
        <dbReference type="Proteomes" id="UP000664096"/>
    </source>
</evidence>
<dbReference type="RefSeq" id="WP_207139646.1">
    <property type="nucleotide sequence ID" value="NZ_JAEKJZ010000001.1"/>
</dbReference>